<dbReference type="AlphaFoldDB" id="A0A0F9LPL7"/>
<name>A0A0F9LPL7_9ZZZZ</name>
<accession>A0A0F9LPL7</accession>
<comment type="caution">
    <text evidence="1">The sequence shown here is derived from an EMBL/GenBank/DDBJ whole genome shotgun (WGS) entry which is preliminary data.</text>
</comment>
<dbReference type="EMBL" id="LAZR01011976">
    <property type="protein sequence ID" value="KKM49593.1"/>
    <property type="molecule type" value="Genomic_DNA"/>
</dbReference>
<dbReference type="Pfam" id="PF12261">
    <property type="entry name" value="T_hemolysin"/>
    <property type="match status" value="1"/>
</dbReference>
<dbReference type="InterPro" id="IPR022050">
    <property type="entry name" value="T_hemolysin"/>
</dbReference>
<evidence type="ECO:0008006" key="2">
    <source>
        <dbReference type="Google" id="ProtNLM"/>
    </source>
</evidence>
<sequence>MGKNMEARTLPQSGQSNQQQAAVSQRHLLPVFPLALCTSSSNLRQDAEHFIYSRFDKYYGASINHFLPYILSAYNGNKVTAALGFQPATYSTPLFLEHYLDLPIESILSILAQADVERHSIVEIGNLASGRQRATQTLFLLLAELVHQSQFEWVVFTANTAVRGWLKKLNIETFSIQVADPSKLPNKGVNWGTYYDDKPVIVAANVRHTLMKLNANPFMTYLHQSYGKQLNEFSQELRK</sequence>
<gene>
    <name evidence="1" type="ORF">LCGC14_1556760</name>
</gene>
<reference evidence="1" key="1">
    <citation type="journal article" date="2015" name="Nature">
        <title>Complex archaea that bridge the gap between prokaryotes and eukaryotes.</title>
        <authorList>
            <person name="Spang A."/>
            <person name="Saw J.H."/>
            <person name="Jorgensen S.L."/>
            <person name="Zaremba-Niedzwiedzka K."/>
            <person name="Martijn J."/>
            <person name="Lind A.E."/>
            <person name="van Eijk R."/>
            <person name="Schleper C."/>
            <person name="Guy L."/>
            <person name="Ettema T.J."/>
        </authorList>
    </citation>
    <scope>NUCLEOTIDE SEQUENCE</scope>
</reference>
<evidence type="ECO:0000313" key="1">
    <source>
        <dbReference type="EMBL" id="KKM49593.1"/>
    </source>
</evidence>
<protein>
    <recommendedName>
        <fullName evidence="2">Thermostable hemolysin</fullName>
    </recommendedName>
</protein>
<organism evidence="1">
    <name type="scientific">marine sediment metagenome</name>
    <dbReference type="NCBI Taxonomy" id="412755"/>
    <lineage>
        <taxon>unclassified sequences</taxon>
        <taxon>metagenomes</taxon>
        <taxon>ecological metagenomes</taxon>
    </lineage>
</organism>
<proteinExistence type="predicted"/>